<reference evidence="1 2" key="1">
    <citation type="submission" date="2016-09" db="EMBL/GenBank/DDBJ databases">
        <title>Extensive genetic diversity and differential bi-allelic expression allows diatom success in the polar Southern Ocean.</title>
        <authorList>
            <consortium name="DOE Joint Genome Institute"/>
            <person name="Mock T."/>
            <person name="Otillar R.P."/>
            <person name="Strauss J."/>
            <person name="Dupont C."/>
            <person name="Frickenhaus S."/>
            <person name="Maumus F."/>
            <person name="Mcmullan M."/>
            <person name="Sanges R."/>
            <person name="Schmutz J."/>
            <person name="Toseland A."/>
            <person name="Valas R."/>
            <person name="Veluchamy A."/>
            <person name="Ward B.J."/>
            <person name="Allen A."/>
            <person name="Barry K."/>
            <person name="Falciatore A."/>
            <person name="Ferrante M."/>
            <person name="Fortunato A.E."/>
            <person name="Gloeckner G."/>
            <person name="Gruber A."/>
            <person name="Hipkin R."/>
            <person name="Janech M."/>
            <person name="Kroth P."/>
            <person name="Leese F."/>
            <person name="Lindquist E."/>
            <person name="Lyon B.R."/>
            <person name="Martin J."/>
            <person name="Mayer C."/>
            <person name="Parker M."/>
            <person name="Quesneville H."/>
            <person name="Raymond J."/>
            <person name="Uhlig C."/>
            <person name="Valentin K.U."/>
            <person name="Worden A.Z."/>
            <person name="Armbrust E.V."/>
            <person name="Bowler C."/>
            <person name="Green B."/>
            <person name="Moulton V."/>
            <person name="Van Oosterhout C."/>
            <person name="Grigoriev I."/>
        </authorList>
    </citation>
    <scope>NUCLEOTIDE SEQUENCE [LARGE SCALE GENOMIC DNA]</scope>
    <source>
        <strain evidence="1 2">CCMP1102</strain>
    </source>
</reference>
<dbReference type="EMBL" id="KV784364">
    <property type="protein sequence ID" value="OEU12594.1"/>
    <property type="molecule type" value="Genomic_DNA"/>
</dbReference>
<organism evidence="1 2">
    <name type="scientific">Fragilariopsis cylindrus CCMP1102</name>
    <dbReference type="NCBI Taxonomy" id="635003"/>
    <lineage>
        <taxon>Eukaryota</taxon>
        <taxon>Sar</taxon>
        <taxon>Stramenopiles</taxon>
        <taxon>Ochrophyta</taxon>
        <taxon>Bacillariophyta</taxon>
        <taxon>Bacillariophyceae</taxon>
        <taxon>Bacillariophycidae</taxon>
        <taxon>Bacillariales</taxon>
        <taxon>Bacillariaceae</taxon>
        <taxon>Fragilariopsis</taxon>
    </lineage>
</organism>
<gene>
    <name evidence="1" type="ORF">FRACYDRAFT_270400</name>
</gene>
<dbReference type="OrthoDB" id="10617971at2759"/>
<name>A0A1E7F390_9STRA</name>
<evidence type="ECO:0000313" key="2">
    <source>
        <dbReference type="Proteomes" id="UP000095751"/>
    </source>
</evidence>
<evidence type="ECO:0000313" key="1">
    <source>
        <dbReference type="EMBL" id="OEU12594.1"/>
    </source>
</evidence>
<keyword evidence="2" id="KW-1185">Reference proteome</keyword>
<dbReference type="AlphaFoldDB" id="A0A1E7F390"/>
<dbReference type="InParanoid" id="A0A1E7F390"/>
<sequence>MFHAILITGVHFLSDERYGGVLFEVQDSLPGRPFLYLGFDLLKSMGEPEMCQINEGVAFAGAQLEYAFNDDTDRQASYISGNQSPMFGQEEQKLTISTDYVHVRKQLNFTFDTRPDWVTTESPDRDYAILT</sequence>
<accession>A0A1E7F390</accession>
<dbReference type="Proteomes" id="UP000095751">
    <property type="component" value="Unassembled WGS sequence"/>
</dbReference>
<proteinExistence type="predicted"/>
<dbReference type="KEGG" id="fcy:FRACYDRAFT_270400"/>
<protein>
    <submittedName>
        <fullName evidence="1">Uncharacterized protein</fullName>
    </submittedName>
</protein>